<evidence type="ECO:0000313" key="3">
    <source>
        <dbReference type="EMBL" id="KAJ5081578.1"/>
    </source>
</evidence>
<protein>
    <recommendedName>
        <fullName evidence="2">SAP domain-containing protein</fullName>
    </recommendedName>
</protein>
<dbReference type="OrthoDB" id="3993201at2759"/>
<dbReference type="SMART" id="SM00513">
    <property type="entry name" value="SAP"/>
    <property type="match status" value="1"/>
</dbReference>
<dbReference type="RefSeq" id="XP_056506865.1">
    <property type="nucleotide sequence ID" value="XM_056660367.1"/>
</dbReference>
<comment type="caution">
    <text evidence="3">The sequence shown here is derived from an EMBL/GenBank/DDBJ whole genome shotgun (WGS) entry which is preliminary data.</text>
</comment>
<dbReference type="GeneID" id="81399536"/>
<reference evidence="3" key="1">
    <citation type="submission" date="2022-11" db="EMBL/GenBank/DDBJ databases">
        <authorList>
            <person name="Petersen C."/>
        </authorList>
    </citation>
    <scope>NUCLEOTIDE SEQUENCE</scope>
    <source>
        <strain evidence="3">IBT 34128</strain>
    </source>
</reference>
<dbReference type="Proteomes" id="UP001141434">
    <property type="component" value="Unassembled WGS sequence"/>
</dbReference>
<evidence type="ECO:0000256" key="1">
    <source>
        <dbReference type="SAM" id="MobiDB-lite"/>
    </source>
</evidence>
<dbReference type="AlphaFoldDB" id="A0A9W9EGU6"/>
<name>A0A9W9EGU6_9EURO</name>
<dbReference type="InterPro" id="IPR003034">
    <property type="entry name" value="SAP_dom"/>
</dbReference>
<proteinExistence type="predicted"/>
<dbReference type="EMBL" id="JAPMSZ010000012">
    <property type="protein sequence ID" value="KAJ5081578.1"/>
    <property type="molecule type" value="Genomic_DNA"/>
</dbReference>
<feature type="region of interest" description="Disordered" evidence="1">
    <location>
        <begin position="208"/>
        <end position="231"/>
    </location>
</feature>
<dbReference type="SUPFAM" id="SSF68906">
    <property type="entry name" value="SAP domain"/>
    <property type="match status" value="1"/>
</dbReference>
<organism evidence="3 4">
    <name type="scientific">Penicillium alfredii</name>
    <dbReference type="NCBI Taxonomy" id="1506179"/>
    <lineage>
        <taxon>Eukaryota</taxon>
        <taxon>Fungi</taxon>
        <taxon>Dikarya</taxon>
        <taxon>Ascomycota</taxon>
        <taxon>Pezizomycotina</taxon>
        <taxon>Eurotiomycetes</taxon>
        <taxon>Eurotiomycetidae</taxon>
        <taxon>Eurotiales</taxon>
        <taxon>Aspergillaceae</taxon>
        <taxon>Penicillium</taxon>
    </lineage>
</organism>
<accession>A0A9W9EGU6</accession>
<dbReference type="PROSITE" id="PS50800">
    <property type="entry name" value="SAP"/>
    <property type="match status" value="1"/>
</dbReference>
<evidence type="ECO:0000313" key="4">
    <source>
        <dbReference type="Proteomes" id="UP001141434"/>
    </source>
</evidence>
<reference evidence="3" key="2">
    <citation type="journal article" date="2023" name="IMA Fungus">
        <title>Comparative genomic study of the Penicillium genus elucidates a diverse pangenome and 15 lateral gene transfer events.</title>
        <authorList>
            <person name="Petersen C."/>
            <person name="Sorensen T."/>
            <person name="Nielsen M.R."/>
            <person name="Sondergaard T.E."/>
            <person name="Sorensen J.L."/>
            <person name="Fitzpatrick D.A."/>
            <person name="Frisvad J.C."/>
            <person name="Nielsen K.L."/>
        </authorList>
    </citation>
    <scope>NUCLEOTIDE SEQUENCE</scope>
    <source>
        <strain evidence="3">IBT 34128</strain>
    </source>
</reference>
<feature type="domain" description="SAP" evidence="2">
    <location>
        <begin position="49"/>
        <end position="83"/>
    </location>
</feature>
<dbReference type="Pfam" id="PF02037">
    <property type="entry name" value="SAP"/>
    <property type="match status" value="1"/>
</dbReference>
<dbReference type="Gene3D" id="1.10.720.30">
    <property type="entry name" value="SAP domain"/>
    <property type="match status" value="1"/>
</dbReference>
<keyword evidence="4" id="KW-1185">Reference proteome</keyword>
<dbReference type="InterPro" id="IPR036361">
    <property type="entry name" value="SAP_dom_sf"/>
</dbReference>
<gene>
    <name evidence="3" type="ORF">NUU61_009842</name>
</gene>
<sequence length="252" mass="27006">MTAPRSSSLRALRVLSQRHSAVPSTRRALHITGVQSAQPANPGDKASLYAARSLPDLKTECQRRSLRAAGSKTELIERLANHDVLQSRAFSIAMRRINSKAFAGEQSTRQFNTSRASKAVGDTSTVDFVYMPSMAELDAAPVRPGPRVPVLPDISSLPDPQTQTAPPMKPQIYTVAGSGSDVAASAMSEVVDNHSIDIDPFSLTETVGRSRVGEEIQRQSSGTGSGEPGVVQELWTGFLDDVLGPKQSSPRK</sequence>
<evidence type="ECO:0000259" key="2">
    <source>
        <dbReference type="PROSITE" id="PS50800"/>
    </source>
</evidence>